<keyword evidence="1" id="KW-0812">Transmembrane</keyword>
<accession>A0A024TSL0</accession>
<evidence type="ECO:0000256" key="1">
    <source>
        <dbReference type="SAM" id="Phobius"/>
    </source>
</evidence>
<dbReference type="EMBL" id="KI913976">
    <property type="protein sequence ID" value="ETV96621.1"/>
    <property type="molecule type" value="Genomic_DNA"/>
</dbReference>
<dbReference type="GeneID" id="20087366"/>
<keyword evidence="1" id="KW-0472">Membrane</keyword>
<feature type="transmembrane region" description="Helical" evidence="1">
    <location>
        <begin position="12"/>
        <end position="31"/>
    </location>
</feature>
<dbReference type="AlphaFoldDB" id="A0A024TSL0"/>
<sequence length="111" mass="11786">MLSRPIHATSAVVWLAYGCSLAGVYACVGRVAPDVRLLVIVLTMVGTCPCLWALLRCTRQRRDAGSTRQPTGTLTKATPDVAVPVQVRMAPVTQSAILDAQRANVASHSLS</sequence>
<dbReference type="PROSITE" id="PS51257">
    <property type="entry name" value="PROKAR_LIPOPROTEIN"/>
    <property type="match status" value="1"/>
</dbReference>
<protein>
    <submittedName>
        <fullName evidence="2">Uncharacterized protein</fullName>
    </submittedName>
</protein>
<proteinExistence type="predicted"/>
<evidence type="ECO:0000313" key="2">
    <source>
        <dbReference type="EMBL" id="ETV96621.1"/>
    </source>
</evidence>
<name>A0A024TSL0_9STRA</name>
<feature type="transmembrane region" description="Helical" evidence="1">
    <location>
        <begin position="37"/>
        <end position="55"/>
    </location>
</feature>
<organism evidence="2">
    <name type="scientific">Aphanomyces invadans</name>
    <dbReference type="NCBI Taxonomy" id="157072"/>
    <lineage>
        <taxon>Eukaryota</taxon>
        <taxon>Sar</taxon>
        <taxon>Stramenopiles</taxon>
        <taxon>Oomycota</taxon>
        <taxon>Saprolegniomycetes</taxon>
        <taxon>Saprolegniales</taxon>
        <taxon>Verrucalvaceae</taxon>
        <taxon>Aphanomyces</taxon>
    </lineage>
</organism>
<reference evidence="2" key="1">
    <citation type="submission" date="2013-12" db="EMBL/GenBank/DDBJ databases">
        <title>The Genome Sequence of Aphanomyces invadans NJM9701.</title>
        <authorList>
            <consortium name="The Broad Institute Genomics Platform"/>
            <person name="Russ C."/>
            <person name="Tyler B."/>
            <person name="van West P."/>
            <person name="Dieguez-Uribeondo J."/>
            <person name="Young S.K."/>
            <person name="Zeng Q."/>
            <person name="Gargeya S."/>
            <person name="Fitzgerald M."/>
            <person name="Abouelleil A."/>
            <person name="Alvarado L."/>
            <person name="Chapman S.B."/>
            <person name="Gainer-Dewar J."/>
            <person name="Goldberg J."/>
            <person name="Griggs A."/>
            <person name="Gujja S."/>
            <person name="Hansen M."/>
            <person name="Howarth C."/>
            <person name="Imamovic A."/>
            <person name="Ireland A."/>
            <person name="Larimer J."/>
            <person name="McCowan C."/>
            <person name="Murphy C."/>
            <person name="Pearson M."/>
            <person name="Poon T.W."/>
            <person name="Priest M."/>
            <person name="Roberts A."/>
            <person name="Saif S."/>
            <person name="Shea T."/>
            <person name="Sykes S."/>
            <person name="Wortman J."/>
            <person name="Nusbaum C."/>
            <person name="Birren B."/>
        </authorList>
    </citation>
    <scope>NUCLEOTIDE SEQUENCE [LARGE SCALE GENOMIC DNA]</scope>
    <source>
        <strain evidence="2">NJM9701</strain>
    </source>
</reference>
<dbReference type="RefSeq" id="XP_008874884.1">
    <property type="nucleotide sequence ID" value="XM_008876662.1"/>
</dbReference>
<dbReference type="VEuPathDB" id="FungiDB:H310_10316"/>
<gene>
    <name evidence="2" type="ORF">H310_10316</name>
</gene>
<keyword evidence="1" id="KW-1133">Transmembrane helix</keyword>